<feature type="domain" description="C2H2-type" evidence="10">
    <location>
        <begin position="264"/>
        <end position="287"/>
    </location>
</feature>
<evidence type="ECO:0000313" key="12">
    <source>
        <dbReference type="Proteomes" id="UP001497623"/>
    </source>
</evidence>
<keyword evidence="6" id="KW-0862">Zinc</keyword>
<dbReference type="InterPro" id="IPR036236">
    <property type="entry name" value="Znf_C2H2_sf"/>
</dbReference>
<feature type="domain" description="C2H2-type" evidence="10">
    <location>
        <begin position="51"/>
        <end position="78"/>
    </location>
</feature>
<evidence type="ECO:0000256" key="9">
    <source>
        <dbReference type="PROSITE-ProRule" id="PRU00042"/>
    </source>
</evidence>
<feature type="domain" description="C2H2-type" evidence="10">
    <location>
        <begin position="79"/>
        <end position="106"/>
    </location>
</feature>
<dbReference type="Gene3D" id="3.30.160.60">
    <property type="entry name" value="Classic Zinc Finger"/>
    <property type="match status" value="7"/>
</dbReference>
<sequence>CDNKFSRWAELTKHRLTHTEVNIYKCMKCEYKGVSKRDLNKHLTSHSDNELSCNMCEYKCRKRKSLRMHSLTHSGEKPFACTTCEFRCKDNSKLKRHMLIHTGEKPFPCHLCEFRCRESTKLKKHMYTHTGENPFACNTCEFRCKERSKLKRHMQTHTSERSQQTATAVTAQQAPAAVMPFVPPVMNAVTQTMPQVTVPHSVFAHFDFNIKPDVKPKKMPVMTQTNEAEKPKPFACTVAPCEFRCSDNSKLQRHLLIHTGEKPFACNFCEFRCKDNNKLKRHLLTHT</sequence>
<keyword evidence="5 9" id="KW-0863">Zinc-finger</keyword>
<dbReference type="InterPro" id="IPR013087">
    <property type="entry name" value="Znf_C2H2_type"/>
</dbReference>
<evidence type="ECO:0000313" key="11">
    <source>
        <dbReference type="EMBL" id="CAL4105130.1"/>
    </source>
</evidence>
<dbReference type="AlphaFoldDB" id="A0AAV2R245"/>
<keyword evidence="4" id="KW-0677">Repeat</keyword>
<evidence type="ECO:0000256" key="4">
    <source>
        <dbReference type="ARBA" id="ARBA00022737"/>
    </source>
</evidence>
<protein>
    <recommendedName>
        <fullName evidence="10">C2H2-type domain-containing protein</fullName>
    </recommendedName>
</protein>
<organism evidence="11 12">
    <name type="scientific">Meganyctiphanes norvegica</name>
    <name type="common">Northern krill</name>
    <name type="synonym">Thysanopoda norvegica</name>
    <dbReference type="NCBI Taxonomy" id="48144"/>
    <lineage>
        <taxon>Eukaryota</taxon>
        <taxon>Metazoa</taxon>
        <taxon>Ecdysozoa</taxon>
        <taxon>Arthropoda</taxon>
        <taxon>Crustacea</taxon>
        <taxon>Multicrustacea</taxon>
        <taxon>Malacostraca</taxon>
        <taxon>Eumalacostraca</taxon>
        <taxon>Eucarida</taxon>
        <taxon>Euphausiacea</taxon>
        <taxon>Euphausiidae</taxon>
        <taxon>Meganyctiphanes</taxon>
    </lineage>
</organism>
<dbReference type="GO" id="GO:0000981">
    <property type="term" value="F:DNA-binding transcription factor activity, RNA polymerase II-specific"/>
    <property type="evidence" value="ECO:0007669"/>
    <property type="project" value="TreeGrafter"/>
</dbReference>
<keyword evidence="7" id="KW-0238">DNA-binding</keyword>
<dbReference type="EMBL" id="CAXKWB010012692">
    <property type="protein sequence ID" value="CAL4105130.1"/>
    <property type="molecule type" value="Genomic_DNA"/>
</dbReference>
<keyword evidence="8" id="KW-0539">Nucleus</keyword>
<evidence type="ECO:0000256" key="5">
    <source>
        <dbReference type="ARBA" id="ARBA00022771"/>
    </source>
</evidence>
<dbReference type="SUPFAM" id="SSF57667">
    <property type="entry name" value="beta-beta-alpha zinc fingers"/>
    <property type="match status" value="4"/>
</dbReference>
<accession>A0AAV2R245</accession>
<evidence type="ECO:0000256" key="3">
    <source>
        <dbReference type="ARBA" id="ARBA00022723"/>
    </source>
</evidence>
<dbReference type="Proteomes" id="UP001497623">
    <property type="component" value="Unassembled WGS sequence"/>
</dbReference>
<reference evidence="11 12" key="1">
    <citation type="submission" date="2024-05" db="EMBL/GenBank/DDBJ databases">
        <authorList>
            <person name="Wallberg A."/>
        </authorList>
    </citation>
    <scope>NUCLEOTIDE SEQUENCE [LARGE SCALE GENOMIC DNA]</scope>
</reference>
<evidence type="ECO:0000256" key="8">
    <source>
        <dbReference type="ARBA" id="ARBA00023242"/>
    </source>
</evidence>
<evidence type="ECO:0000259" key="10">
    <source>
        <dbReference type="PROSITE" id="PS50157"/>
    </source>
</evidence>
<comment type="subcellular location">
    <subcellularLocation>
        <location evidence="1">Nucleus</location>
    </subcellularLocation>
</comment>
<dbReference type="PANTHER" id="PTHR23235">
    <property type="entry name" value="KRUEPPEL-LIKE TRANSCRIPTION FACTOR"/>
    <property type="match status" value="1"/>
</dbReference>
<proteinExistence type="inferred from homology"/>
<dbReference type="GO" id="GO:0000978">
    <property type="term" value="F:RNA polymerase II cis-regulatory region sequence-specific DNA binding"/>
    <property type="evidence" value="ECO:0007669"/>
    <property type="project" value="TreeGrafter"/>
</dbReference>
<feature type="non-terminal residue" evidence="11">
    <location>
        <position position="287"/>
    </location>
</feature>
<comment type="caution">
    <text evidence="11">The sequence shown here is derived from an EMBL/GenBank/DDBJ whole genome shotgun (WGS) entry which is preliminary data.</text>
</comment>
<evidence type="ECO:0000256" key="1">
    <source>
        <dbReference type="ARBA" id="ARBA00004123"/>
    </source>
</evidence>
<feature type="domain" description="C2H2-type" evidence="10">
    <location>
        <begin position="24"/>
        <end position="51"/>
    </location>
</feature>
<feature type="domain" description="C2H2-type" evidence="10">
    <location>
        <begin position="234"/>
        <end position="263"/>
    </location>
</feature>
<keyword evidence="12" id="KW-1185">Reference proteome</keyword>
<dbReference type="FunFam" id="3.30.160.60:FF:002452">
    <property type="entry name" value="zinc finger protein 142 isoform X4"/>
    <property type="match status" value="1"/>
</dbReference>
<dbReference type="GO" id="GO:0005634">
    <property type="term" value="C:nucleus"/>
    <property type="evidence" value="ECO:0007669"/>
    <property type="project" value="UniProtKB-SubCell"/>
</dbReference>
<comment type="similarity">
    <text evidence="2">Belongs to the hunchback C2H2-type zinc-finger protein family.</text>
</comment>
<feature type="non-terminal residue" evidence="11">
    <location>
        <position position="1"/>
    </location>
</feature>
<evidence type="ECO:0000256" key="2">
    <source>
        <dbReference type="ARBA" id="ARBA00007746"/>
    </source>
</evidence>
<feature type="domain" description="C2H2-type" evidence="10">
    <location>
        <begin position="107"/>
        <end position="134"/>
    </location>
</feature>
<evidence type="ECO:0000256" key="7">
    <source>
        <dbReference type="ARBA" id="ARBA00023125"/>
    </source>
</evidence>
<dbReference type="Pfam" id="PF23611">
    <property type="entry name" value="zf-C2H2_16"/>
    <property type="match status" value="1"/>
</dbReference>
<dbReference type="PROSITE" id="PS00028">
    <property type="entry name" value="ZINC_FINGER_C2H2_1"/>
    <property type="match status" value="6"/>
</dbReference>
<gene>
    <name evidence="11" type="ORF">MNOR_LOCUS18034</name>
</gene>
<keyword evidence="3" id="KW-0479">Metal-binding</keyword>
<dbReference type="SMART" id="SM00355">
    <property type="entry name" value="ZnF_C2H2"/>
    <property type="match status" value="8"/>
</dbReference>
<name>A0AAV2R245_MEGNR</name>
<dbReference type="PROSITE" id="PS50157">
    <property type="entry name" value="ZINC_FINGER_C2H2_2"/>
    <property type="match status" value="7"/>
</dbReference>
<dbReference type="InterPro" id="IPR056438">
    <property type="entry name" value="Znf-C2H2_CTCF"/>
</dbReference>
<dbReference type="FunFam" id="3.30.160.60:FF:000614">
    <property type="entry name" value="Zinc finger protein 142"/>
    <property type="match status" value="3"/>
</dbReference>
<feature type="domain" description="C2H2-type" evidence="10">
    <location>
        <begin position="135"/>
        <end position="162"/>
    </location>
</feature>
<dbReference type="GO" id="GO:0008270">
    <property type="term" value="F:zinc ion binding"/>
    <property type="evidence" value="ECO:0007669"/>
    <property type="project" value="UniProtKB-KW"/>
</dbReference>
<evidence type="ECO:0000256" key="6">
    <source>
        <dbReference type="ARBA" id="ARBA00022833"/>
    </source>
</evidence>
<dbReference type="PANTHER" id="PTHR23235:SF120">
    <property type="entry name" value="KRUPPEL-LIKE FACTOR 15"/>
    <property type="match status" value="1"/>
</dbReference>